<keyword evidence="9" id="KW-1185">Reference proteome</keyword>
<sequence>MDDSGIGRHDRGMRLSPVVAVPLILLWAFGYPLGALGVAAMSPMLLVFLRFGLSGIAMAVVVRATGRRWPCGAALRHAVVAGLLGQAGQFMGLYLGLTAGVPPAVAALVIAVNPVVTTLAARITLAEKLTGRKVVAAALGLAAVVAACWSAVGHLTHAGAGIGFTLLGLAGLVSGGLYQQRFCRGADPITLNAVGLMSSALPAGIAAIATGLAVPHPVRAVEVLAAMVVLSSLVATTLYVRAIAQAGAVAAASVFAVIPSVTALMTYAMFGTRPSLGAVVGLVLGAAACVVTSGVGGHGARRVIRRAALRATGQGPVRSGA</sequence>
<feature type="domain" description="EamA" evidence="7">
    <location>
        <begin position="161"/>
        <end position="293"/>
    </location>
</feature>
<dbReference type="Proteomes" id="UP001500635">
    <property type="component" value="Unassembled WGS sequence"/>
</dbReference>
<reference evidence="9" key="1">
    <citation type="journal article" date="2019" name="Int. J. Syst. Evol. Microbiol.">
        <title>The Global Catalogue of Microorganisms (GCM) 10K type strain sequencing project: providing services to taxonomists for standard genome sequencing and annotation.</title>
        <authorList>
            <consortium name="The Broad Institute Genomics Platform"/>
            <consortium name="The Broad Institute Genome Sequencing Center for Infectious Disease"/>
            <person name="Wu L."/>
            <person name="Ma J."/>
        </authorList>
    </citation>
    <scope>NUCLEOTIDE SEQUENCE [LARGE SCALE GENOMIC DNA]</scope>
    <source>
        <strain evidence="9">JCM 17688</strain>
    </source>
</reference>
<feature type="transmembrane region" description="Helical" evidence="6">
    <location>
        <begin position="74"/>
        <end position="97"/>
    </location>
</feature>
<feature type="transmembrane region" description="Helical" evidence="6">
    <location>
        <begin position="158"/>
        <end position="178"/>
    </location>
</feature>
<dbReference type="InterPro" id="IPR037185">
    <property type="entry name" value="EmrE-like"/>
</dbReference>
<dbReference type="EMBL" id="BAABFR010000031">
    <property type="protein sequence ID" value="GAA4393016.1"/>
    <property type="molecule type" value="Genomic_DNA"/>
</dbReference>
<feature type="domain" description="EamA" evidence="7">
    <location>
        <begin position="24"/>
        <end position="145"/>
    </location>
</feature>
<keyword evidence="3 6" id="KW-0812">Transmembrane</keyword>
<feature type="transmembrane region" description="Helical" evidence="6">
    <location>
        <begin position="276"/>
        <end position="296"/>
    </location>
</feature>
<feature type="transmembrane region" description="Helical" evidence="6">
    <location>
        <begin position="12"/>
        <end position="30"/>
    </location>
</feature>
<evidence type="ECO:0000259" key="7">
    <source>
        <dbReference type="Pfam" id="PF00892"/>
    </source>
</evidence>
<protein>
    <submittedName>
        <fullName evidence="8">DMT family transporter</fullName>
    </submittedName>
</protein>
<feature type="transmembrane region" description="Helical" evidence="6">
    <location>
        <begin position="220"/>
        <end position="240"/>
    </location>
</feature>
<feature type="transmembrane region" description="Helical" evidence="6">
    <location>
        <begin position="190"/>
        <end position="214"/>
    </location>
</feature>
<name>A0ABP8JMA1_9ACTN</name>
<comment type="similarity">
    <text evidence="2">Belongs to the EamA transporter family.</text>
</comment>
<dbReference type="PANTHER" id="PTHR32322">
    <property type="entry name" value="INNER MEMBRANE TRANSPORTER"/>
    <property type="match status" value="1"/>
</dbReference>
<organism evidence="8 9">
    <name type="scientific">Tsukamurella soli</name>
    <dbReference type="NCBI Taxonomy" id="644556"/>
    <lineage>
        <taxon>Bacteria</taxon>
        <taxon>Bacillati</taxon>
        <taxon>Actinomycetota</taxon>
        <taxon>Actinomycetes</taxon>
        <taxon>Mycobacteriales</taxon>
        <taxon>Tsukamurellaceae</taxon>
        <taxon>Tsukamurella</taxon>
    </lineage>
</organism>
<feature type="transmembrane region" description="Helical" evidence="6">
    <location>
        <begin position="36"/>
        <end position="62"/>
    </location>
</feature>
<feature type="transmembrane region" description="Helical" evidence="6">
    <location>
        <begin position="247"/>
        <end position="270"/>
    </location>
</feature>
<evidence type="ECO:0000313" key="9">
    <source>
        <dbReference type="Proteomes" id="UP001500635"/>
    </source>
</evidence>
<feature type="transmembrane region" description="Helical" evidence="6">
    <location>
        <begin position="103"/>
        <end position="122"/>
    </location>
</feature>
<comment type="caution">
    <text evidence="8">The sequence shown here is derived from an EMBL/GenBank/DDBJ whole genome shotgun (WGS) entry which is preliminary data.</text>
</comment>
<feature type="transmembrane region" description="Helical" evidence="6">
    <location>
        <begin position="134"/>
        <end position="152"/>
    </location>
</feature>
<evidence type="ECO:0000256" key="4">
    <source>
        <dbReference type="ARBA" id="ARBA00022989"/>
    </source>
</evidence>
<keyword evidence="4 6" id="KW-1133">Transmembrane helix</keyword>
<evidence type="ECO:0000256" key="5">
    <source>
        <dbReference type="ARBA" id="ARBA00023136"/>
    </source>
</evidence>
<comment type="subcellular location">
    <subcellularLocation>
        <location evidence="1">Membrane</location>
        <topology evidence="1">Multi-pass membrane protein</topology>
    </subcellularLocation>
</comment>
<evidence type="ECO:0000313" key="8">
    <source>
        <dbReference type="EMBL" id="GAA4393016.1"/>
    </source>
</evidence>
<accession>A0ABP8JMA1</accession>
<proteinExistence type="inferred from homology"/>
<evidence type="ECO:0000256" key="2">
    <source>
        <dbReference type="ARBA" id="ARBA00007362"/>
    </source>
</evidence>
<dbReference type="InterPro" id="IPR000620">
    <property type="entry name" value="EamA_dom"/>
</dbReference>
<gene>
    <name evidence="8" type="ORF">GCM10023147_23330</name>
</gene>
<evidence type="ECO:0000256" key="6">
    <source>
        <dbReference type="SAM" id="Phobius"/>
    </source>
</evidence>
<evidence type="ECO:0000256" key="3">
    <source>
        <dbReference type="ARBA" id="ARBA00022692"/>
    </source>
</evidence>
<keyword evidence="5 6" id="KW-0472">Membrane</keyword>
<dbReference type="PANTHER" id="PTHR32322:SF2">
    <property type="entry name" value="EAMA DOMAIN-CONTAINING PROTEIN"/>
    <property type="match status" value="1"/>
</dbReference>
<dbReference type="InterPro" id="IPR050638">
    <property type="entry name" value="AA-Vitamin_Transporters"/>
</dbReference>
<evidence type="ECO:0000256" key="1">
    <source>
        <dbReference type="ARBA" id="ARBA00004141"/>
    </source>
</evidence>
<dbReference type="Pfam" id="PF00892">
    <property type="entry name" value="EamA"/>
    <property type="match status" value="2"/>
</dbReference>
<dbReference type="SUPFAM" id="SSF103481">
    <property type="entry name" value="Multidrug resistance efflux transporter EmrE"/>
    <property type="match status" value="2"/>
</dbReference>